<dbReference type="OrthoDB" id="2062708at2"/>
<dbReference type="EMBL" id="ABIL02000005">
    <property type="protein sequence ID" value="EDS72917.1"/>
    <property type="molecule type" value="Genomic_DNA"/>
</dbReference>
<evidence type="ECO:0000313" key="2">
    <source>
        <dbReference type="EMBL" id="EDS72917.1"/>
    </source>
</evidence>
<sequence length="165" mass="18839">MKKKFLLGVFTLLSALLCLENVYANSSWGWVDKRPFDLLPLVIIITLTIEVLMTINCLDEKKWIIVITVITLANLVSFAAPYIYIQGFGAEVGYTFKECLDNIPTYNVCFIYLLMTVIIELPIVYGILKSYTQNKTKLFKRIILANTITTVLVFIIERIFCSGSY</sequence>
<comment type="caution">
    <text evidence="2">The sequence shown here is derived from an EMBL/GenBank/DDBJ whole genome shotgun (WGS) entry which is preliminary data.</text>
</comment>
<evidence type="ECO:0000313" key="3">
    <source>
        <dbReference type="Proteomes" id="UP000005178"/>
    </source>
</evidence>
<dbReference type="GeneID" id="97999551"/>
<name>B1C7D0_9FIRM</name>
<reference evidence="2" key="2">
    <citation type="submission" date="2013-08" db="EMBL/GenBank/DDBJ databases">
        <title>Draft genome sequence of Anaerofustis stercorihominis (DSM 17244).</title>
        <authorList>
            <person name="Sudarsanam P."/>
            <person name="Ley R."/>
            <person name="Guruge J."/>
            <person name="Turnbaugh P.J."/>
            <person name="Mahowald M."/>
            <person name="Liep D."/>
            <person name="Gordon J."/>
        </authorList>
    </citation>
    <scope>NUCLEOTIDE SEQUENCE</scope>
    <source>
        <strain evidence="2">DSM 17244</strain>
    </source>
</reference>
<reference evidence="2" key="1">
    <citation type="submission" date="2008-01" db="EMBL/GenBank/DDBJ databases">
        <authorList>
            <person name="Fulton L."/>
            <person name="Clifton S."/>
            <person name="Fulton B."/>
            <person name="Xu J."/>
            <person name="Minx P."/>
            <person name="Pepin K.H."/>
            <person name="Johnson M."/>
            <person name="Thiruvilangam P."/>
            <person name="Bhonagiri V."/>
            <person name="Nash W.E."/>
            <person name="Mardis E.R."/>
            <person name="Wilson R.K."/>
        </authorList>
    </citation>
    <scope>NUCLEOTIDE SEQUENCE [LARGE SCALE GENOMIC DNA]</scope>
    <source>
        <strain evidence="2">DSM 17244</strain>
    </source>
</reference>
<dbReference type="eggNOG" id="ENOG50333V6">
    <property type="taxonomic scope" value="Bacteria"/>
</dbReference>
<dbReference type="RefSeq" id="WP_007049081.1">
    <property type="nucleotide sequence ID" value="NZ_DS560015.1"/>
</dbReference>
<dbReference type="STRING" id="445971.ANASTE_00632"/>
<protein>
    <submittedName>
        <fullName evidence="2">ORMDL family protein</fullName>
    </submittedName>
</protein>
<keyword evidence="1" id="KW-0472">Membrane</keyword>
<keyword evidence="3" id="KW-1185">Reference proteome</keyword>
<feature type="transmembrane region" description="Helical" evidence="1">
    <location>
        <begin position="138"/>
        <end position="156"/>
    </location>
</feature>
<dbReference type="HOGENOM" id="CLU_131356_0_0_9"/>
<organism evidence="2 3">
    <name type="scientific">Anaerofustis stercorihominis DSM 17244</name>
    <dbReference type="NCBI Taxonomy" id="445971"/>
    <lineage>
        <taxon>Bacteria</taxon>
        <taxon>Bacillati</taxon>
        <taxon>Bacillota</taxon>
        <taxon>Clostridia</taxon>
        <taxon>Eubacteriales</taxon>
        <taxon>Eubacteriaceae</taxon>
        <taxon>Anaerofustis</taxon>
    </lineage>
</organism>
<keyword evidence="1" id="KW-0812">Transmembrane</keyword>
<keyword evidence="1" id="KW-1133">Transmembrane helix</keyword>
<dbReference type="Proteomes" id="UP000005178">
    <property type="component" value="Unassembled WGS sequence"/>
</dbReference>
<gene>
    <name evidence="2" type="ORF">ANASTE_00632</name>
</gene>
<evidence type="ECO:0000256" key="1">
    <source>
        <dbReference type="SAM" id="Phobius"/>
    </source>
</evidence>
<accession>B1C7D0</accession>
<proteinExistence type="predicted"/>
<feature type="transmembrane region" description="Helical" evidence="1">
    <location>
        <begin position="63"/>
        <end position="85"/>
    </location>
</feature>
<dbReference type="AlphaFoldDB" id="B1C7D0"/>
<feature type="transmembrane region" description="Helical" evidence="1">
    <location>
        <begin position="40"/>
        <end position="58"/>
    </location>
</feature>
<feature type="transmembrane region" description="Helical" evidence="1">
    <location>
        <begin position="105"/>
        <end position="126"/>
    </location>
</feature>